<dbReference type="AlphaFoldDB" id="A0A2T0LMM6"/>
<comment type="caution">
    <text evidence="1">The sequence shown here is derived from an EMBL/GenBank/DDBJ whole genome shotgun (WGS) entry which is preliminary data.</text>
</comment>
<dbReference type="InterPro" id="IPR049975">
    <property type="entry name" value="SAV_915-like_dom"/>
</dbReference>
<organism evidence="1 2">
    <name type="scientific">Prauserella shujinwangii</name>
    <dbReference type="NCBI Taxonomy" id="1453103"/>
    <lineage>
        <taxon>Bacteria</taxon>
        <taxon>Bacillati</taxon>
        <taxon>Actinomycetota</taxon>
        <taxon>Actinomycetes</taxon>
        <taxon>Pseudonocardiales</taxon>
        <taxon>Pseudonocardiaceae</taxon>
        <taxon>Prauserella</taxon>
    </lineage>
</organism>
<dbReference type="RefSeq" id="WP_106181648.1">
    <property type="nucleotide sequence ID" value="NZ_PVNH01000012.1"/>
</dbReference>
<sequence>MNSTASPRPVPPEFPPVVYLPCTTHVSSPADAVVELRRTRDGRMALMVYSALDRLHYCCGDDQPWMVVPTPVLEDIRQAQPYDLILLDVIIPPEHRHAAQGAPDA</sequence>
<protein>
    <recommendedName>
        <fullName evidence="3">SseB protein N-terminal domain-containing protein</fullName>
    </recommendedName>
</protein>
<accession>A0A2T0LMM6</accession>
<dbReference type="EMBL" id="PVNH01000012">
    <property type="protein sequence ID" value="PRX44331.1"/>
    <property type="molecule type" value="Genomic_DNA"/>
</dbReference>
<evidence type="ECO:0000313" key="1">
    <source>
        <dbReference type="EMBL" id="PRX44331.1"/>
    </source>
</evidence>
<evidence type="ECO:0008006" key="3">
    <source>
        <dbReference type="Google" id="ProtNLM"/>
    </source>
</evidence>
<proteinExistence type="predicted"/>
<gene>
    <name evidence="1" type="ORF">B0I33_112209</name>
</gene>
<dbReference type="OrthoDB" id="3256619at2"/>
<keyword evidence="2" id="KW-1185">Reference proteome</keyword>
<dbReference type="NCBIfam" id="NF042914">
    <property type="entry name" value="SAV915_dom"/>
    <property type="match status" value="1"/>
</dbReference>
<evidence type="ECO:0000313" key="2">
    <source>
        <dbReference type="Proteomes" id="UP000238362"/>
    </source>
</evidence>
<reference evidence="1 2" key="1">
    <citation type="submission" date="2018-03" db="EMBL/GenBank/DDBJ databases">
        <title>Genomic Encyclopedia of Type Strains, Phase III (KMG-III): the genomes of soil and plant-associated and newly described type strains.</title>
        <authorList>
            <person name="Whitman W."/>
        </authorList>
    </citation>
    <scope>NUCLEOTIDE SEQUENCE [LARGE SCALE GENOMIC DNA]</scope>
    <source>
        <strain evidence="1 2">CGMCC 4.7125</strain>
    </source>
</reference>
<name>A0A2T0LMM6_9PSEU</name>
<dbReference type="Proteomes" id="UP000238362">
    <property type="component" value="Unassembled WGS sequence"/>
</dbReference>